<dbReference type="PANTHER" id="PTHR11786:SF0">
    <property type="entry name" value="ARYLAMINE N-ACETYLTRANSFERASE 4-RELATED"/>
    <property type="match status" value="1"/>
</dbReference>
<dbReference type="Gene3D" id="3.30.2140.10">
    <property type="entry name" value="Arylamine N-acetyltransferase"/>
    <property type="match status" value="1"/>
</dbReference>
<gene>
    <name evidence="3" type="ORF">ACFO5K_19435</name>
</gene>
<evidence type="ECO:0000256" key="2">
    <source>
        <dbReference type="RuleBase" id="RU003452"/>
    </source>
</evidence>
<organism evidence="3 4">
    <name type="scientific">Nocardia halotolerans</name>
    <dbReference type="NCBI Taxonomy" id="1755878"/>
    <lineage>
        <taxon>Bacteria</taxon>
        <taxon>Bacillati</taxon>
        <taxon>Actinomycetota</taxon>
        <taxon>Actinomycetes</taxon>
        <taxon>Mycobacteriales</taxon>
        <taxon>Nocardiaceae</taxon>
        <taxon>Nocardia</taxon>
    </lineage>
</organism>
<keyword evidence="4" id="KW-1185">Reference proteome</keyword>
<proteinExistence type="inferred from homology"/>
<dbReference type="InterPro" id="IPR001447">
    <property type="entry name" value="Arylamine_N-AcTrfase"/>
</dbReference>
<dbReference type="PANTHER" id="PTHR11786">
    <property type="entry name" value="N-HYDROXYARYLAMINE O-ACETYLTRANSFERASE"/>
    <property type="match status" value="1"/>
</dbReference>
<name>A0ABV8VJM0_9NOCA</name>
<evidence type="ECO:0000313" key="4">
    <source>
        <dbReference type="Proteomes" id="UP001595844"/>
    </source>
</evidence>
<dbReference type="EMBL" id="JBHSDL010000025">
    <property type="protein sequence ID" value="MFC4376274.1"/>
    <property type="molecule type" value="Genomic_DNA"/>
</dbReference>
<evidence type="ECO:0000256" key="1">
    <source>
        <dbReference type="ARBA" id="ARBA00006547"/>
    </source>
</evidence>
<comment type="similarity">
    <text evidence="1 2">Belongs to the arylamine N-acetyltransferase family.</text>
</comment>
<dbReference type="Gene3D" id="2.40.128.150">
    <property type="entry name" value="Cysteine proteinases"/>
    <property type="match status" value="1"/>
</dbReference>
<comment type="caution">
    <text evidence="3">The sequence shown here is derived from an EMBL/GenBank/DDBJ whole genome shotgun (WGS) entry which is preliminary data.</text>
</comment>
<dbReference type="RefSeq" id="WP_378564712.1">
    <property type="nucleotide sequence ID" value="NZ_JBHSDL010000025.1"/>
</dbReference>
<accession>A0ABV8VJM0</accession>
<dbReference type="InterPro" id="IPR038765">
    <property type="entry name" value="Papain-like_cys_pep_sf"/>
</dbReference>
<dbReference type="PRINTS" id="PR01543">
    <property type="entry name" value="ANATRNSFRASE"/>
</dbReference>
<dbReference type="Proteomes" id="UP001595844">
    <property type="component" value="Unassembled WGS sequence"/>
</dbReference>
<sequence>MSTSPDPSYRWGGDEVDLEAYLARIGFDGELAPTVATLRTLVRRHTTTFPFENLEIILGRPIPLDVEALQDKMVRHRRGGYCFEHSGLFAAVLERLGFGVTGLSARIFMGTDDKLLAATHAMLRVTTADNDRVWLCDVGFGSGPMAPIELTPSGGEFTAGNWRFRLERDTDELGGDLWTLHHFNRDGWSMRRTVAMNPQYRIDNVVGNHYVSTSTHSPFTTRPVLQRFHPDVHYMLDGLTLLTNYPDGAGETRDLERSELPKILTEVFDIELDETDTAALVHTAASSA</sequence>
<dbReference type="Pfam" id="PF00797">
    <property type="entry name" value="Acetyltransf_2"/>
    <property type="match status" value="1"/>
</dbReference>
<dbReference type="SUPFAM" id="SSF54001">
    <property type="entry name" value="Cysteine proteinases"/>
    <property type="match status" value="1"/>
</dbReference>
<evidence type="ECO:0000313" key="3">
    <source>
        <dbReference type="EMBL" id="MFC4376274.1"/>
    </source>
</evidence>
<protein>
    <submittedName>
        <fullName evidence="3">Arylamine N-acetyltransferase</fullName>
    </submittedName>
</protein>
<reference evidence="4" key="1">
    <citation type="journal article" date="2019" name="Int. J. Syst. Evol. Microbiol.">
        <title>The Global Catalogue of Microorganisms (GCM) 10K type strain sequencing project: providing services to taxonomists for standard genome sequencing and annotation.</title>
        <authorList>
            <consortium name="The Broad Institute Genomics Platform"/>
            <consortium name="The Broad Institute Genome Sequencing Center for Infectious Disease"/>
            <person name="Wu L."/>
            <person name="Ma J."/>
        </authorList>
    </citation>
    <scope>NUCLEOTIDE SEQUENCE [LARGE SCALE GENOMIC DNA]</scope>
    <source>
        <strain evidence="4">IBRC-M 10490</strain>
    </source>
</reference>